<dbReference type="SMART" id="SM00972">
    <property type="entry name" value="SCPU"/>
    <property type="match status" value="1"/>
</dbReference>
<evidence type="ECO:0000259" key="2">
    <source>
        <dbReference type="Pfam" id="PF05229"/>
    </source>
</evidence>
<feature type="signal peptide" evidence="1">
    <location>
        <begin position="1"/>
        <end position="24"/>
    </location>
</feature>
<sequence>MTIRPIVLAASLVALASAGHPARAELVCDADPASLDFGLISVRDGQSQQTSGPVTISCSGGTPGASIVACVSLGAGSGGSGPGLTPRTMSGNGAATLDYQLTANNTLSVGGIIWETVGFAVDLDGSGSATVAPTLYAEVTSIGAQATIGPYLSRFEAGGDVLMSYGETACDQTGTASSFSVQATVTASCTVEVSNMDFGNIDAAIVAPVDQTASITVSCTNGSAYTVGLDHGLHAMDGGPSGRRLANGGNLLAYGLYQDPSRSLGWGSGAGTLVAGVGTGGQQVLAVFGRILADQQAVVGSYSDRVVVTVAY</sequence>
<protein>
    <submittedName>
        <fullName evidence="3">Spore coat protein U-like protein</fullName>
    </submittedName>
</protein>
<dbReference type="EMBL" id="QGGW01000015">
    <property type="protein sequence ID" value="PWK55873.1"/>
    <property type="molecule type" value="Genomic_DNA"/>
</dbReference>
<dbReference type="Pfam" id="PF05229">
    <property type="entry name" value="SCPU"/>
    <property type="match status" value="2"/>
</dbReference>
<evidence type="ECO:0000256" key="1">
    <source>
        <dbReference type="SAM" id="SignalP"/>
    </source>
</evidence>
<accession>A0A316G5H1</accession>
<dbReference type="InterPro" id="IPR053167">
    <property type="entry name" value="Spore_coat_component"/>
</dbReference>
<evidence type="ECO:0000313" key="4">
    <source>
        <dbReference type="Proteomes" id="UP000245708"/>
    </source>
</evidence>
<dbReference type="PANTHER" id="PTHR37089:SF3">
    <property type="entry name" value="EXPORTED PROTEIN"/>
    <property type="match status" value="1"/>
</dbReference>
<keyword evidence="3" id="KW-0946">Virion</keyword>
<dbReference type="PANTHER" id="PTHR37089">
    <property type="entry name" value="PROTEIN U-RELATED"/>
    <property type="match status" value="1"/>
</dbReference>
<feature type="domain" description="Spore coat protein U/FanG" evidence="2">
    <location>
        <begin position="28"/>
        <end position="152"/>
    </location>
</feature>
<dbReference type="Proteomes" id="UP000245708">
    <property type="component" value="Unassembled WGS sequence"/>
</dbReference>
<feature type="domain" description="Spore coat protein U/FanG" evidence="2">
    <location>
        <begin position="177"/>
        <end position="309"/>
    </location>
</feature>
<keyword evidence="3" id="KW-0167">Capsid protein</keyword>
<comment type="caution">
    <text evidence="3">The sequence shown here is derived from an EMBL/GenBank/DDBJ whole genome shotgun (WGS) entry which is preliminary data.</text>
</comment>
<dbReference type="RefSeq" id="WP_109670862.1">
    <property type="nucleotide sequence ID" value="NZ_QGGW01000015.1"/>
</dbReference>
<gene>
    <name evidence="3" type="ORF">C7455_1156</name>
</gene>
<organism evidence="3 4">
    <name type="scientific">Roseicyclus mahoneyensis</name>
    <dbReference type="NCBI Taxonomy" id="164332"/>
    <lineage>
        <taxon>Bacteria</taxon>
        <taxon>Pseudomonadati</taxon>
        <taxon>Pseudomonadota</taxon>
        <taxon>Alphaproteobacteria</taxon>
        <taxon>Rhodobacterales</taxon>
        <taxon>Roseobacteraceae</taxon>
        <taxon>Roseicyclus</taxon>
    </lineage>
</organism>
<evidence type="ECO:0000313" key="3">
    <source>
        <dbReference type="EMBL" id="PWK55873.1"/>
    </source>
</evidence>
<keyword evidence="1" id="KW-0732">Signal</keyword>
<reference evidence="3 4" key="1">
    <citation type="submission" date="2018-05" db="EMBL/GenBank/DDBJ databases">
        <title>Genomic Encyclopedia of Type Strains, Phase IV (KMG-IV): sequencing the most valuable type-strain genomes for metagenomic binning, comparative biology and taxonomic classification.</title>
        <authorList>
            <person name="Goeker M."/>
        </authorList>
    </citation>
    <scope>NUCLEOTIDE SEQUENCE [LARGE SCALE GENOMIC DNA]</scope>
    <source>
        <strain evidence="3 4">DSM 16097</strain>
    </source>
</reference>
<keyword evidence="4" id="KW-1185">Reference proteome</keyword>
<proteinExistence type="predicted"/>
<dbReference type="OrthoDB" id="7619526at2"/>
<dbReference type="InterPro" id="IPR007893">
    <property type="entry name" value="Spore_coat_U/FanG"/>
</dbReference>
<name>A0A316G5H1_9RHOB</name>
<dbReference type="AlphaFoldDB" id="A0A316G5H1"/>
<feature type="chain" id="PRO_5016462128" evidence="1">
    <location>
        <begin position="25"/>
        <end position="312"/>
    </location>
</feature>